<gene>
    <name evidence="3" type="ORF">P8V03_13895</name>
</gene>
<dbReference type="PROSITE" id="PS50943">
    <property type="entry name" value="HTH_CROC1"/>
    <property type="match status" value="1"/>
</dbReference>
<dbReference type="EMBL" id="JARUJP010000017">
    <property type="protein sequence ID" value="MDW8802243.1"/>
    <property type="molecule type" value="Genomic_DNA"/>
</dbReference>
<proteinExistence type="predicted"/>
<dbReference type="Gene3D" id="1.10.260.40">
    <property type="entry name" value="lambda repressor-like DNA-binding domains"/>
    <property type="match status" value="1"/>
</dbReference>
<feature type="repeat" description="TPR" evidence="1">
    <location>
        <begin position="265"/>
        <end position="298"/>
    </location>
</feature>
<dbReference type="SMART" id="SM00028">
    <property type="entry name" value="TPR"/>
    <property type="match status" value="5"/>
</dbReference>
<dbReference type="CDD" id="cd00093">
    <property type="entry name" value="HTH_XRE"/>
    <property type="match status" value="1"/>
</dbReference>
<comment type="caution">
    <text evidence="3">The sequence shown here is derived from an EMBL/GenBank/DDBJ whole genome shotgun (WGS) entry which is preliminary data.</text>
</comment>
<protein>
    <submittedName>
        <fullName evidence="3">Helix-turn-helix transcriptional regulator</fullName>
    </submittedName>
</protein>
<accession>A0ABU4JVQ7</accession>
<keyword evidence="4" id="KW-1185">Reference proteome</keyword>
<dbReference type="InterPro" id="IPR011990">
    <property type="entry name" value="TPR-like_helical_dom_sf"/>
</dbReference>
<dbReference type="InterPro" id="IPR001387">
    <property type="entry name" value="Cro/C1-type_HTH"/>
</dbReference>
<dbReference type="PROSITE" id="PS50005">
    <property type="entry name" value="TPR"/>
    <property type="match status" value="1"/>
</dbReference>
<evidence type="ECO:0000259" key="2">
    <source>
        <dbReference type="PROSITE" id="PS50943"/>
    </source>
</evidence>
<organism evidence="3 4">
    <name type="scientific">Clostridium tanneri</name>
    <dbReference type="NCBI Taxonomy" id="3037988"/>
    <lineage>
        <taxon>Bacteria</taxon>
        <taxon>Bacillati</taxon>
        <taxon>Bacillota</taxon>
        <taxon>Clostridia</taxon>
        <taxon>Eubacteriales</taxon>
        <taxon>Clostridiaceae</taxon>
        <taxon>Clostridium</taxon>
    </lineage>
</organism>
<evidence type="ECO:0000313" key="4">
    <source>
        <dbReference type="Proteomes" id="UP001281656"/>
    </source>
</evidence>
<reference evidence="3 4" key="1">
    <citation type="submission" date="2023-04" db="EMBL/GenBank/DDBJ databases">
        <title>Clostridium tannerae sp. nov., isolated from the fecal material of an alpaca.</title>
        <authorList>
            <person name="Miller S."/>
            <person name="Hendry M."/>
            <person name="King J."/>
            <person name="Sankaranarayanan K."/>
            <person name="Lawson P.A."/>
        </authorList>
    </citation>
    <scope>NUCLEOTIDE SEQUENCE [LARGE SCALE GENOMIC DNA]</scope>
    <source>
        <strain evidence="3 4">A1-XYC3</strain>
    </source>
</reference>
<evidence type="ECO:0000313" key="3">
    <source>
        <dbReference type="EMBL" id="MDW8802243.1"/>
    </source>
</evidence>
<feature type="domain" description="HTH cro/C1-type" evidence="2">
    <location>
        <begin position="10"/>
        <end position="63"/>
    </location>
</feature>
<dbReference type="Gene3D" id="1.25.40.10">
    <property type="entry name" value="Tetratricopeptide repeat domain"/>
    <property type="match status" value="2"/>
</dbReference>
<keyword evidence="1" id="KW-0802">TPR repeat</keyword>
<dbReference type="PROSITE" id="PS50293">
    <property type="entry name" value="TPR_REGION"/>
    <property type="match status" value="1"/>
</dbReference>
<dbReference type="SUPFAM" id="SSF47413">
    <property type="entry name" value="lambda repressor-like DNA-binding domains"/>
    <property type="match status" value="1"/>
</dbReference>
<sequence length="417" mass="49789">MEILSTGEKIKRARIYKGLTLKDLCEEKISVSKMSCIENGKIKPEEWILDFIAEKLQVDPDYLKQDIRTQLVRNVDELKKQHYSKEYEEILEYNLKYIEEYCYYDLSFEVIHLLFNYYLDQNKIEKIHLMISKYYDYLQKCFTEDRSAVYYMDIARFLFSTKEFSQAASYYNNVRKISKSRDNYGLLSRATYNEAACYLMLEDYDKAYEIAIRLIDLMDYIETDIKKAEAYHMLAMLCLRRNRDKFSEYEQKSYELYKSDQVHKAQAIYNYAAVMFSVGLRDKAINYVNRALNCYPRNNKELLVGFMLTNINKLIENNVLEKAQGICDEALNYAIALDNIIFVERAYYYKALILEREGNLNSAEMYMNLSLDALLKFASNSQIYKRYMEMGDMYHRMENINESIKYFNFAIQLEKKM</sequence>
<name>A0ABU4JVQ7_9CLOT</name>
<dbReference type="Proteomes" id="UP001281656">
    <property type="component" value="Unassembled WGS sequence"/>
</dbReference>
<dbReference type="RefSeq" id="WP_318798607.1">
    <property type="nucleotide sequence ID" value="NZ_JARUJP010000017.1"/>
</dbReference>
<evidence type="ECO:0000256" key="1">
    <source>
        <dbReference type="PROSITE-ProRule" id="PRU00339"/>
    </source>
</evidence>
<dbReference type="InterPro" id="IPR019734">
    <property type="entry name" value="TPR_rpt"/>
</dbReference>
<dbReference type="InterPro" id="IPR010982">
    <property type="entry name" value="Lambda_DNA-bd_dom_sf"/>
</dbReference>
<dbReference type="SUPFAM" id="SSF48452">
    <property type="entry name" value="TPR-like"/>
    <property type="match status" value="2"/>
</dbReference>